<dbReference type="PANTHER" id="PTHR30511:SF0">
    <property type="entry name" value="ALANINE RACEMASE, CATABOLIC-RELATED"/>
    <property type="match status" value="1"/>
</dbReference>
<dbReference type="HAMAP" id="MF_01201">
    <property type="entry name" value="Ala_racemase"/>
    <property type="match status" value="1"/>
</dbReference>
<dbReference type="SUPFAM" id="SSF50621">
    <property type="entry name" value="Alanine racemase C-terminal domain-like"/>
    <property type="match status" value="1"/>
</dbReference>
<comment type="similarity">
    <text evidence="4">Belongs to the alanine racemase family.</text>
</comment>
<dbReference type="Pfam" id="PF01168">
    <property type="entry name" value="Ala_racemase_N"/>
    <property type="match status" value="1"/>
</dbReference>
<protein>
    <recommendedName>
        <fullName evidence="4">Alanine racemase</fullName>
        <ecNumber evidence="4">5.1.1.1</ecNumber>
    </recommendedName>
</protein>
<dbReference type="PROSITE" id="PS00395">
    <property type="entry name" value="ALANINE_RACEMASE"/>
    <property type="match status" value="1"/>
</dbReference>
<dbReference type="InterPro" id="IPR001608">
    <property type="entry name" value="Ala_racemase_N"/>
</dbReference>
<dbReference type="SUPFAM" id="SSF51419">
    <property type="entry name" value="PLP-binding barrel"/>
    <property type="match status" value="1"/>
</dbReference>
<dbReference type="InterPro" id="IPR000821">
    <property type="entry name" value="Ala_racemase"/>
</dbReference>
<dbReference type="PANTHER" id="PTHR30511">
    <property type="entry name" value="ALANINE RACEMASE"/>
    <property type="match status" value="1"/>
</dbReference>
<evidence type="ECO:0000256" key="2">
    <source>
        <dbReference type="ARBA" id="ARBA00022898"/>
    </source>
</evidence>
<keyword evidence="7" id="KW-1185">Reference proteome</keyword>
<evidence type="ECO:0000259" key="5">
    <source>
        <dbReference type="SMART" id="SM01005"/>
    </source>
</evidence>
<keyword evidence="3 4" id="KW-0413">Isomerase</keyword>
<keyword evidence="2 4" id="KW-0663">Pyridoxal phosphate</keyword>
<feature type="active site" description="Proton acceptor; specific for D-alanine" evidence="4">
    <location>
        <position position="41"/>
    </location>
</feature>
<feature type="domain" description="Alanine racemase C-terminal" evidence="5">
    <location>
        <begin position="247"/>
        <end position="372"/>
    </location>
</feature>
<comment type="pathway">
    <text evidence="4">Amino-acid biosynthesis; D-alanine biosynthesis; D-alanine from L-alanine: step 1/1.</text>
</comment>
<dbReference type="InterPro" id="IPR009006">
    <property type="entry name" value="Ala_racemase/Decarboxylase_C"/>
</dbReference>
<dbReference type="Gene3D" id="2.40.37.10">
    <property type="entry name" value="Lyase, Ornithine Decarboxylase, Chain A, domain 1"/>
    <property type="match status" value="1"/>
</dbReference>
<reference evidence="6 7" key="1">
    <citation type="submission" date="2024-09" db="EMBL/GenBank/DDBJ databases">
        <authorList>
            <person name="Sun Q."/>
            <person name="Mori K."/>
        </authorList>
    </citation>
    <scope>NUCLEOTIDE SEQUENCE [LARGE SCALE GENOMIC DNA]</scope>
    <source>
        <strain evidence="6 7">CCM 7228</strain>
    </source>
</reference>
<feature type="binding site" evidence="4">
    <location>
        <position position="315"/>
    </location>
    <ligand>
        <name>substrate</name>
    </ligand>
</feature>
<comment type="cofactor">
    <cofactor evidence="1 4">
        <name>pyridoxal 5'-phosphate</name>
        <dbReference type="ChEBI" id="CHEBI:597326"/>
    </cofactor>
</comment>
<dbReference type="InterPro" id="IPR029066">
    <property type="entry name" value="PLP-binding_barrel"/>
</dbReference>
<evidence type="ECO:0000256" key="1">
    <source>
        <dbReference type="ARBA" id="ARBA00001933"/>
    </source>
</evidence>
<dbReference type="CDD" id="cd00430">
    <property type="entry name" value="PLPDE_III_AR"/>
    <property type="match status" value="1"/>
</dbReference>
<evidence type="ECO:0000313" key="6">
    <source>
        <dbReference type="EMBL" id="MFC0274435.1"/>
    </source>
</evidence>
<dbReference type="PRINTS" id="PR00992">
    <property type="entry name" value="ALARACEMASE"/>
</dbReference>
<comment type="caution">
    <text evidence="6">The sequence shown here is derived from an EMBL/GenBank/DDBJ whole genome shotgun (WGS) entry which is preliminary data.</text>
</comment>
<dbReference type="Proteomes" id="UP001589854">
    <property type="component" value="Unassembled WGS sequence"/>
</dbReference>
<name>A0ABV6GLR1_9BACI</name>
<accession>A0ABV6GLR1</accession>
<dbReference type="GO" id="GO:0008784">
    <property type="term" value="F:alanine racemase activity"/>
    <property type="evidence" value="ECO:0007669"/>
    <property type="project" value="UniProtKB-EC"/>
</dbReference>
<evidence type="ECO:0000256" key="4">
    <source>
        <dbReference type="HAMAP-Rule" id="MF_01201"/>
    </source>
</evidence>
<dbReference type="SMART" id="SM01005">
    <property type="entry name" value="Ala_racemase_C"/>
    <property type="match status" value="1"/>
</dbReference>
<proteinExistence type="inferred from homology"/>
<gene>
    <name evidence="6" type="primary">alr</name>
    <name evidence="6" type="ORF">ACFFIX_24115</name>
</gene>
<sequence length="390" mass="43835">MEKLGFYRDTWAEIDLDAITSNVSSMKTHLGSHVKLIAVVKANAYGHGDVQVAKAAIETGAEQLAVAFLDEAISLRHAGITVPILVMGASRQTDVKIALEYDLALTVFSLKWLKEAVNQEEAKDKRVSIHLKVDTGMGRLGIREEQEFKDVLQFIRESTFFNLEGVYTHFATADELDTHYFEEQLHKFTLFVKNIDIEKIMIHCANSATGLRFPENVFNAVRFGISMYGLAPSLEIINQLPFQLKEAFSLHSKLVHVKRIPKGAKVSYGATYVADEDQWIGTLPIGYADGWIRRLRESEVLVDGKRVPIIGRICMDQLMIKLPNEKAIGTKVTLIGSQDKEKITVDEVASRLDTINYEVPCIITSRVPRVFLRNQGVVEVRNELLRGSFK</sequence>
<organism evidence="6 7">
    <name type="scientific">Metabacillus herbersteinensis</name>
    <dbReference type="NCBI Taxonomy" id="283816"/>
    <lineage>
        <taxon>Bacteria</taxon>
        <taxon>Bacillati</taxon>
        <taxon>Bacillota</taxon>
        <taxon>Bacilli</taxon>
        <taxon>Bacillales</taxon>
        <taxon>Bacillaceae</taxon>
        <taxon>Metabacillus</taxon>
    </lineage>
</organism>
<dbReference type="EC" id="5.1.1.1" evidence="4"/>
<dbReference type="InterPro" id="IPR011079">
    <property type="entry name" value="Ala_racemase_C"/>
</dbReference>
<dbReference type="RefSeq" id="WP_378938678.1">
    <property type="nucleotide sequence ID" value="NZ_JBHLVO010000035.1"/>
</dbReference>
<feature type="modified residue" description="N6-(pyridoxal phosphate)lysine" evidence="4">
    <location>
        <position position="41"/>
    </location>
</feature>
<evidence type="ECO:0000313" key="7">
    <source>
        <dbReference type="Proteomes" id="UP001589854"/>
    </source>
</evidence>
<feature type="active site" description="Proton acceptor; specific for L-alanine" evidence="4">
    <location>
        <position position="268"/>
    </location>
</feature>
<dbReference type="Pfam" id="PF00842">
    <property type="entry name" value="Ala_racemase_C"/>
    <property type="match status" value="1"/>
</dbReference>
<dbReference type="EMBL" id="JBHLVO010000035">
    <property type="protein sequence ID" value="MFC0274435.1"/>
    <property type="molecule type" value="Genomic_DNA"/>
</dbReference>
<comment type="catalytic activity">
    <reaction evidence="4">
        <text>L-alanine = D-alanine</text>
        <dbReference type="Rhea" id="RHEA:20249"/>
        <dbReference type="ChEBI" id="CHEBI:57416"/>
        <dbReference type="ChEBI" id="CHEBI:57972"/>
        <dbReference type="EC" id="5.1.1.1"/>
    </reaction>
</comment>
<comment type="function">
    <text evidence="4">Catalyzes the interconversion of L-alanine and D-alanine. May also act on other amino acids.</text>
</comment>
<dbReference type="NCBIfam" id="TIGR00492">
    <property type="entry name" value="alr"/>
    <property type="match status" value="1"/>
</dbReference>
<dbReference type="InterPro" id="IPR020622">
    <property type="entry name" value="Ala_racemase_pyridoxalP-BS"/>
</dbReference>
<dbReference type="Gene3D" id="3.20.20.10">
    <property type="entry name" value="Alanine racemase"/>
    <property type="match status" value="1"/>
</dbReference>
<feature type="binding site" evidence="4">
    <location>
        <position position="139"/>
    </location>
    <ligand>
        <name>substrate</name>
    </ligand>
</feature>
<evidence type="ECO:0000256" key="3">
    <source>
        <dbReference type="ARBA" id="ARBA00023235"/>
    </source>
</evidence>